<gene>
    <name evidence="2" type="ORF">C8A04DRAFT_28261</name>
</gene>
<feature type="region of interest" description="Disordered" evidence="1">
    <location>
        <begin position="1"/>
        <end position="23"/>
    </location>
</feature>
<dbReference type="AlphaFoldDB" id="A0AAN6ZN91"/>
<organism evidence="2 3">
    <name type="scientific">Dichotomopilus funicola</name>
    <dbReference type="NCBI Taxonomy" id="1934379"/>
    <lineage>
        <taxon>Eukaryota</taxon>
        <taxon>Fungi</taxon>
        <taxon>Dikarya</taxon>
        <taxon>Ascomycota</taxon>
        <taxon>Pezizomycotina</taxon>
        <taxon>Sordariomycetes</taxon>
        <taxon>Sordariomycetidae</taxon>
        <taxon>Sordariales</taxon>
        <taxon>Chaetomiaceae</taxon>
        <taxon>Dichotomopilus</taxon>
    </lineage>
</organism>
<name>A0AAN6ZN91_9PEZI</name>
<sequence>MELNELTRACAEDGPAGFSSYGGSIPVAYDNGNDLPDYEDSLCESVEFEDWGGPDAVSSVEGSDQRDGDCKEGEQNEAIRDEEEEEQPIYELRGTPQNLEESQAFDPWNAFLSEQEPPPSPMAVPPKRPIIGDHEGPESDALFDGKTQLQEFDFIAIRRREFIAFTTSMWRDAGGPIRPPRNRSSPGSEPEPKALDELPPLNVIEVNFNGPQTNKPIEFTWMPARALFTAKIKEWNQPWTESENGSAPDRVLISLASKEIEGEGS</sequence>
<dbReference type="EMBL" id="MU853581">
    <property type="protein sequence ID" value="KAK4143919.1"/>
    <property type="molecule type" value="Genomic_DNA"/>
</dbReference>
<evidence type="ECO:0000313" key="3">
    <source>
        <dbReference type="Proteomes" id="UP001302676"/>
    </source>
</evidence>
<evidence type="ECO:0000313" key="2">
    <source>
        <dbReference type="EMBL" id="KAK4143919.1"/>
    </source>
</evidence>
<evidence type="ECO:0000256" key="1">
    <source>
        <dbReference type="SAM" id="MobiDB-lite"/>
    </source>
</evidence>
<comment type="caution">
    <text evidence="2">The sequence shown here is derived from an EMBL/GenBank/DDBJ whole genome shotgun (WGS) entry which is preliminary data.</text>
</comment>
<proteinExistence type="predicted"/>
<keyword evidence="3" id="KW-1185">Reference proteome</keyword>
<feature type="compositionally biased region" description="Pro residues" evidence="1">
    <location>
        <begin position="116"/>
        <end position="128"/>
    </location>
</feature>
<feature type="region of interest" description="Disordered" evidence="1">
    <location>
        <begin position="49"/>
        <end position="137"/>
    </location>
</feature>
<feature type="region of interest" description="Disordered" evidence="1">
    <location>
        <begin position="171"/>
        <end position="198"/>
    </location>
</feature>
<protein>
    <submittedName>
        <fullName evidence="2">Uncharacterized protein</fullName>
    </submittedName>
</protein>
<dbReference type="RefSeq" id="XP_062637290.1">
    <property type="nucleotide sequence ID" value="XM_062780579.1"/>
</dbReference>
<accession>A0AAN6ZN91</accession>
<reference evidence="2" key="2">
    <citation type="submission" date="2023-05" db="EMBL/GenBank/DDBJ databases">
        <authorList>
            <consortium name="Lawrence Berkeley National Laboratory"/>
            <person name="Steindorff A."/>
            <person name="Hensen N."/>
            <person name="Bonometti L."/>
            <person name="Westerberg I."/>
            <person name="Brannstrom I.O."/>
            <person name="Guillou S."/>
            <person name="Cros-Aarteil S."/>
            <person name="Calhoun S."/>
            <person name="Haridas S."/>
            <person name="Kuo A."/>
            <person name="Mondo S."/>
            <person name="Pangilinan J."/>
            <person name="Riley R."/>
            <person name="Labutti K."/>
            <person name="Andreopoulos B."/>
            <person name="Lipzen A."/>
            <person name="Chen C."/>
            <person name="Yanf M."/>
            <person name="Daum C."/>
            <person name="Ng V."/>
            <person name="Clum A."/>
            <person name="Ohm R."/>
            <person name="Martin F."/>
            <person name="Silar P."/>
            <person name="Natvig D."/>
            <person name="Lalanne C."/>
            <person name="Gautier V."/>
            <person name="Ament-Velasquez S.L."/>
            <person name="Kruys A."/>
            <person name="Hutchinson M.I."/>
            <person name="Powell A.J."/>
            <person name="Barry K."/>
            <person name="Miller A.N."/>
            <person name="Grigoriev I.V."/>
            <person name="Debuchy R."/>
            <person name="Gladieux P."/>
            <person name="Thoren M.H."/>
            <person name="Johannesson H."/>
        </authorList>
    </citation>
    <scope>NUCLEOTIDE SEQUENCE</scope>
    <source>
        <strain evidence="2">CBS 141.50</strain>
    </source>
</reference>
<dbReference type="Proteomes" id="UP001302676">
    <property type="component" value="Unassembled WGS sequence"/>
</dbReference>
<feature type="compositionally biased region" description="Basic and acidic residues" evidence="1">
    <location>
        <begin position="63"/>
        <end position="79"/>
    </location>
</feature>
<dbReference type="GeneID" id="87817192"/>
<reference evidence="2" key="1">
    <citation type="journal article" date="2023" name="Mol. Phylogenet. Evol.">
        <title>Genome-scale phylogeny and comparative genomics of the fungal order Sordariales.</title>
        <authorList>
            <person name="Hensen N."/>
            <person name="Bonometti L."/>
            <person name="Westerberg I."/>
            <person name="Brannstrom I.O."/>
            <person name="Guillou S."/>
            <person name="Cros-Aarteil S."/>
            <person name="Calhoun S."/>
            <person name="Haridas S."/>
            <person name="Kuo A."/>
            <person name="Mondo S."/>
            <person name="Pangilinan J."/>
            <person name="Riley R."/>
            <person name="LaButti K."/>
            <person name="Andreopoulos B."/>
            <person name="Lipzen A."/>
            <person name="Chen C."/>
            <person name="Yan M."/>
            <person name="Daum C."/>
            <person name="Ng V."/>
            <person name="Clum A."/>
            <person name="Steindorff A."/>
            <person name="Ohm R.A."/>
            <person name="Martin F."/>
            <person name="Silar P."/>
            <person name="Natvig D.O."/>
            <person name="Lalanne C."/>
            <person name="Gautier V."/>
            <person name="Ament-Velasquez S.L."/>
            <person name="Kruys A."/>
            <person name="Hutchinson M.I."/>
            <person name="Powell A.J."/>
            <person name="Barry K."/>
            <person name="Miller A.N."/>
            <person name="Grigoriev I.V."/>
            <person name="Debuchy R."/>
            <person name="Gladieux P."/>
            <person name="Hiltunen Thoren M."/>
            <person name="Johannesson H."/>
        </authorList>
    </citation>
    <scope>NUCLEOTIDE SEQUENCE</scope>
    <source>
        <strain evidence="2">CBS 141.50</strain>
    </source>
</reference>